<gene>
    <name evidence="1" type="ORF">QFC24_006425</name>
</gene>
<evidence type="ECO:0000313" key="1">
    <source>
        <dbReference type="EMBL" id="KAJ9117711.1"/>
    </source>
</evidence>
<dbReference type="Proteomes" id="UP001234202">
    <property type="component" value="Unassembled WGS sequence"/>
</dbReference>
<accession>A0ACC2X234</accession>
<protein>
    <submittedName>
        <fullName evidence="1">Uncharacterized protein</fullName>
    </submittedName>
</protein>
<reference evidence="1" key="1">
    <citation type="submission" date="2023-04" db="EMBL/GenBank/DDBJ databases">
        <title>Draft Genome sequencing of Naganishia species isolated from polar environments using Oxford Nanopore Technology.</title>
        <authorList>
            <person name="Leo P."/>
            <person name="Venkateswaran K."/>
        </authorList>
    </citation>
    <scope>NUCLEOTIDE SEQUENCE</scope>
    <source>
        <strain evidence="1">DBVPG 5303</strain>
    </source>
</reference>
<proteinExistence type="predicted"/>
<name>A0ACC2X234_9TREE</name>
<organism evidence="1 2">
    <name type="scientific">Naganishia onofrii</name>
    <dbReference type="NCBI Taxonomy" id="1851511"/>
    <lineage>
        <taxon>Eukaryota</taxon>
        <taxon>Fungi</taxon>
        <taxon>Dikarya</taxon>
        <taxon>Basidiomycota</taxon>
        <taxon>Agaricomycotina</taxon>
        <taxon>Tremellomycetes</taxon>
        <taxon>Filobasidiales</taxon>
        <taxon>Filobasidiaceae</taxon>
        <taxon>Naganishia</taxon>
    </lineage>
</organism>
<sequence length="528" mass="57562">MLNSASIARPWASMSPVEALVERATDPMMAEPNYAINLELAEYINNKKANTPRDAALATVRAINSRNPHTALLAIQLLKTLVKECGYPFHLQIATKEFLNELVRRFPERPPMVLGPVMGKILELIHEWKNTICVNSKYKDDLVHIRDMHRLLSYKGYRFRSFDAVRALQGTDVTENLKSPEELEEEDRAAKSAVSTPNHLHNLLYPIPETLISFAQQKLQELIRRGTPRDLAQAQELMKELSGAVPERQPDYASQTKSELEKVQQKAILMNDMLNNIAEGEQLGIEGDVYEQVSGVLKAARPKIQKWIGEAGEDNADLMDRLLLMNDLINNVLDRYEACRRGDWAKAAEIDATLNPQNKPPDLISFDAFADDSDLNALSNETSAPQGTGGSAPAPTTSVGLPLDLFSSPAPSDLFSVPQPSQQGQAKPRQDPMAFFNTPSPGVTSGFPQPAAQAPHQTSHMFGTFASASGNSVSGSSTPSSNPGFGAGISLPLTPSSILAQNNTAPASGSSSTNQAKARDPFADLANW</sequence>
<dbReference type="EMBL" id="JASBWV010000031">
    <property type="protein sequence ID" value="KAJ9117711.1"/>
    <property type="molecule type" value="Genomic_DNA"/>
</dbReference>
<keyword evidence="2" id="KW-1185">Reference proteome</keyword>
<evidence type="ECO:0000313" key="2">
    <source>
        <dbReference type="Proteomes" id="UP001234202"/>
    </source>
</evidence>
<comment type="caution">
    <text evidence="1">The sequence shown here is derived from an EMBL/GenBank/DDBJ whole genome shotgun (WGS) entry which is preliminary data.</text>
</comment>